<dbReference type="STRING" id="349521.HCH_03921"/>
<dbReference type="eggNOG" id="ENOG502ZA7X">
    <property type="taxonomic scope" value="Bacteria"/>
</dbReference>
<dbReference type="SUPFAM" id="SSF53955">
    <property type="entry name" value="Lysozyme-like"/>
    <property type="match status" value="1"/>
</dbReference>
<protein>
    <recommendedName>
        <fullName evidence="4">Transglycosylase SLT domain-containing protein</fullName>
    </recommendedName>
</protein>
<organism evidence="2 3">
    <name type="scientific">Hahella chejuensis (strain KCTC 2396)</name>
    <dbReference type="NCBI Taxonomy" id="349521"/>
    <lineage>
        <taxon>Bacteria</taxon>
        <taxon>Pseudomonadati</taxon>
        <taxon>Pseudomonadota</taxon>
        <taxon>Gammaproteobacteria</taxon>
        <taxon>Oceanospirillales</taxon>
        <taxon>Hahellaceae</taxon>
        <taxon>Hahella</taxon>
    </lineage>
</organism>
<evidence type="ECO:0000313" key="3">
    <source>
        <dbReference type="Proteomes" id="UP000000238"/>
    </source>
</evidence>
<feature type="signal peptide" evidence="1">
    <location>
        <begin position="1"/>
        <end position="29"/>
    </location>
</feature>
<proteinExistence type="predicted"/>
<keyword evidence="1" id="KW-0732">Signal</keyword>
<dbReference type="EMBL" id="CP000155">
    <property type="protein sequence ID" value="ABC30642.1"/>
    <property type="molecule type" value="Genomic_DNA"/>
</dbReference>
<reference evidence="2 3" key="1">
    <citation type="journal article" date="2005" name="Nucleic Acids Res.">
        <title>Genomic blueprint of Hahella chejuensis, a marine microbe producing an algicidal agent.</title>
        <authorList>
            <person name="Jeong H."/>
            <person name="Yim J.H."/>
            <person name="Lee C."/>
            <person name="Choi S.-H."/>
            <person name="Park Y.K."/>
            <person name="Yoon S.H."/>
            <person name="Hur C.-G."/>
            <person name="Kang H.-Y."/>
            <person name="Kim D."/>
            <person name="Lee H.H."/>
            <person name="Park K.H."/>
            <person name="Park S.-H."/>
            <person name="Park H.-S."/>
            <person name="Lee H.K."/>
            <person name="Oh T.K."/>
            <person name="Kim J.F."/>
        </authorList>
    </citation>
    <scope>NUCLEOTIDE SEQUENCE [LARGE SCALE GENOMIC DNA]</scope>
    <source>
        <strain evidence="2 3">KCTC 2396</strain>
    </source>
</reference>
<dbReference type="Proteomes" id="UP000000238">
    <property type="component" value="Chromosome"/>
</dbReference>
<dbReference type="KEGG" id="hch:HCH_03921"/>
<gene>
    <name evidence="2" type="ordered locus">HCH_03921</name>
</gene>
<dbReference type="AlphaFoldDB" id="Q2SFD2"/>
<dbReference type="HOGENOM" id="CLU_778025_0_0_6"/>
<dbReference type="Gene3D" id="1.10.530.10">
    <property type="match status" value="1"/>
</dbReference>
<feature type="chain" id="PRO_5004215497" description="Transglycosylase SLT domain-containing protein" evidence="1">
    <location>
        <begin position="30"/>
        <end position="372"/>
    </location>
</feature>
<sequence length="372" mass="42267">MRSFRITSFIRFMTFVLLASLSPVRSAVADTQLERWTEAVRQTPYRYSLNFYRNLSIIRTWVLLSTGFCEKPDRHILFDNQGVFKGYLNNRDDEAATQQAINQLRKKLAAKQKEPFWAEGSLSDAGYPFALACDQPHVDLQESTARMMGPDKDVLIWGSWDGLKVGDKNAPVPLYKAFIDIYETRKAQGRYSFPDSIMKEILGQVLIESGGLKNSRSVANANGIMQLRTTVLKDCGIPKEYYLHRMAQIDCALKLYQQNHRNLEEPFNALFGKLPEKKRNALYGLLLIQAYHGGVGRITRLLNDEELNQSALYFSSHHQSYSAEDIALGMVYHNMGRDHFGLASLFYLVDVAIASDKLCAHKALKNLKYCAG</sequence>
<dbReference type="OrthoDB" id="5699584at2"/>
<name>Q2SFD2_HAHCH</name>
<evidence type="ECO:0000256" key="1">
    <source>
        <dbReference type="SAM" id="SignalP"/>
    </source>
</evidence>
<evidence type="ECO:0008006" key="4">
    <source>
        <dbReference type="Google" id="ProtNLM"/>
    </source>
</evidence>
<evidence type="ECO:0000313" key="2">
    <source>
        <dbReference type="EMBL" id="ABC30642.1"/>
    </source>
</evidence>
<accession>Q2SFD2</accession>
<keyword evidence="3" id="KW-1185">Reference proteome</keyword>
<dbReference type="InterPro" id="IPR023346">
    <property type="entry name" value="Lysozyme-like_dom_sf"/>
</dbReference>